<dbReference type="InterPro" id="IPR000551">
    <property type="entry name" value="MerR-type_HTH_dom"/>
</dbReference>
<dbReference type="GeneID" id="93235004"/>
<dbReference type="SUPFAM" id="SSF46955">
    <property type="entry name" value="Putative DNA-binding domain"/>
    <property type="match status" value="1"/>
</dbReference>
<evidence type="ECO:0000259" key="2">
    <source>
        <dbReference type="PROSITE" id="PS50937"/>
    </source>
</evidence>
<dbReference type="KEGG" id="lmq:LMM7_1672"/>
<dbReference type="GO" id="GO:0003700">
    <property type="term" value="F:DNA-binding transcription factor activity"/>
    <property type="evidence" value="ECO:0007669"/>
    <property type="project" value="InterPro"/>
</dbReference>
<accession>A0A0E0UW48</accession>
<name>A0A0E0UW48_LISMM</name>
<feature type="domain" description="HTH merR-type" evidence="2">
    <location>
        <begin position="7"/>
        <end position="71"/>
    </location>
</feature>
<dbReference type="RefSeq" id="WP_003772018.1">
    <property type="nucleotide sequence ID" value="NC_017537.1"/>
</dbReference>
<dbReference type="PROSITE" id="PS50937">
    <property type="entry name" value="HTH_MERR_2"/>
    <property type="match status" value="1"/>
</dbReference>
<dbReference type="HOGENOM" id="CLU_060077_8_0_9"/>
<dbReference type="AlphaFoldDB" id="A0A0E0UW48"/>
<evidence type="ECO:0000313" key="3">
    <source>
        <dbReference type="EMBL" id="AEH92677.1"/>
    </source>
</evidence>
<reference evidence="3 4" key="1">
    <citation type="journal article" date="2011" name="J. Bacteriol.">
        <title>Genome sequence of the nonpathogenic Listeria monocytogenes serovar 4a strain M7.</title>
        <authorList>
            <person name="Chen J."/>
            <person name="Xia Y."/>
            <person name="Cheng C."/>
            <person name="Fang C."/>
            <person name="Shan Y."/>
            <person name="Jin G."/>
            <person name="Fang W."/>
        </authorList>
    </citation>
    <scope>NUCLEOTIDE SEQUENCE [LARGE SCALE GENOMIC DNA]</scope>
    <source>
        <strain evidence="3 4">M7</strain>
    </source>
</reference>
<dbReference type="Proteomes" id="UP000000486">
    <property type="component" value="Chromosome"/>
</dbReference>
<dbReference type="SMART" id="SM00422">
    <property type="entry name" value="HTH_MERR"/>
    <property type="match status" value="1"/>
</dbReference>
<dbReference type="CDD" id="cd01109">
    <property type="entry name" value="HTH_YyaN"/>
    <property type="match status" value="1"/>
</dbReference>
<dbReference type="EMBL" id="CP002816">
    <property type="protein sequence ID" value="AEH92677.1"/>
    <property type="molecule type" value="Genomic_DNA"/>
</dbReference>
<dbReference type="Gene3D" id="1.10.1660.10">
    <property type="match status" value="1"/>
</dbReference>
<dbReference type="Pfam" id="PF13411">
    <property type="entry name" value="MerR_1"/>
    <property type="match status" value="1"/>
</dbReference>
<gene>
    <name evidence="3" type="ordered locus">LMM7_1672</name>
</gene>
<evidence type="ECO:0000313" key="4">
    <source>
        <dbReference type="Proteomes" id="UP000000486"/>
    </source>
</evidence>
<dbReference type="PATRIC" id="fig|1030009.3.peg.1660"/>
<dbReference type="InterPro" id="IPR047057">
    <property type="entry name" value="MerR_fam"/>
</dbReference>
<keyword evidence="1" id="KW-0238">DNA-binding</keyword>
<protein>
    <submittedName>
        <fullName evidence="3">Transcriptional regulator, MerR family protein</fullName>
    </submittedName>
</protein>
<dbReference type="InterPro" id="IPR009061">
    <property type="entry name" value="DNA-bd_dom_put_sf"/>
</dbReference>
<proteinExistence type="predicted"/>
<dbReference type="PANTHER" id="PTHR30204:SF98">
    <property type="entry name" value="HTH-TYPE TRANSCRIPTIONAL REGULATOR ADHR"/>
    <property type="match status" value="1"/>
</dbReference>
<dbReference type="GO" id="GO:0003677">
    <property type="term" value="F:DNA binding"/>
    <property type="evidence" value="ECO:0007669"/>
    <property type="project" value="UniProtKB-KW"/>
</dbReference>
<dbReference type="PANTHER" id="PTHR30204">
    <property type="entry name" value="REDOX-CYCLING DRUG-SENSING TRANSCRIPTIONAL ACTIVATOR SOXR"/>
    <property type="match status" value="1"/>
</dbReference>
<sequence>MEYIAHEVAEKLGITVPTLHYYEKAGLLPSIKRNSVGNRIYTEENIEWLYMIVLMREVGVPIREIRSYIQLLLKGPETIPERYQLVTQYKQSVEEKMKAMQTSLKWLGAKVNFYQEMMDTGENKPCRTFLEESELFRLKQAEEQK</sequence>
<evidence type="ECO:0000256" key="1">
    <source>
        <dbReference type="ARBA" id="ARBA00023125"/>
    </source>
</evidence>
<organism evidence="3 4">
    <name type="scientific">Listeria monocytogenes serotype 4a (strain M7)</name>
    <dbReference type="NCBI Taxonomy" id="1030009"/>
    <lineage>
        <taxon>Bacteria</taxon>
        <taxon>Bacillati</taxon>
        <taxon>Bacillota</taxon>
        <taxon>Bacilli</taxon>
        <taxon>Bacillales</taxon>
        <taxon>Listeriaceae</taxon>
        <taxon>Listeria</taxon>
    </lineage>
</organism>